<dbReference type="InterPro" id="IPR021235">
    <property type="entry name" value="DUF2637"/>
</dbReference>
<gene>
    <name evidence="1" type="ORF">FNL38_1119</name>
</gene>
<organism evidence="1">
    <name type="scientific">Nocardia globerula</name>
    <dbReference type="NCBI Taxonomy" id="1818"/>
    <lineage>
        <taxon>Bacteria</taxon>
        <taxon>Bacillati</taxon>
        <taxon>Actinomycetota</taxon>
        <taxon>Actinomycetes</taxon>
        <taxon>Mycobacteriales</taxon>
        <taxon>Nocardiaceae</taxon>
        <taxon>Nocardia</taxon>
    </lineage>
</organism>
<dbReference type="AlphaFoldDB" id="A0A652YHS7"/>
<comment type="caution">
    <text evidence="1">The sequence shown here is derived from an EMBL/GenBank/DDBJ whole genome shotgun (WGS) entry which is preliminary data.</text>
</comment>
<dbReference type="Pfam" id="PF10935">
    <property type="entry name" value="DUF2637"/>
    <property type="match status" value="1"/>
</dbReference>
<dbReference type="EMBL" id="VNIQ01000011">
    <property type="protein sequence ID" value="TYQ00795.1"/>
    <property type="molecule type" value="Genomic_DNA"/>
</dbReference>
<sequence>MNDFSLRAARIQLGALLAALVLAILIALGITTGAFVLSFAVQRDLAIQATIPEHLAWIFPVIVDGAILGSTIAIVLISKLKVSGWDKGFYIALAVFVVLISILGNAYHAFNGAGEARATLASGGVVGYVPLEPAVAALIAIVPPLLVLAFTHGCGVLIKATGVAYADYRTQIDEHAMVVAGTPVAETNQEPDTAPENDFAVDLPQFSNDIAAESATAQNPMDIDHSPALYAPEPSPHAEYEDAIPVGFEGEPELDTDTVPPVASEVDLFAELEQFIAQSDLPGSVKETARRKLKDPSLTWEAIAQSSNPPVVTSTAWRRYERFDTAARAAGFTNPPLFDMRSAETFHDEELASVS</sequence>
<reference evidence="1" key="1">
    <citation type="submission" date="2019-07" db="EMBL/GenBank/DDBJ databases">
        <title>Genomic Encyclopedia of Type Strains, Phase IV (KMG-IV): sequencing the most valuable type-strain genomes for metagenomic binning, comparative biology and taxonomic classification.</title>
        <authorList>
            <person name="Goeker M."/>
        </authorList>
    </citation>
    <scope>NUCLEOTIDE SEQUENCE</scope>
    <source>
        <strain evidence="1">DSM 44596</strain>
    </source>
</reference>
<proteinExistence type="predicted"/>
<accession>A0A652YHS7</accession>
<name>A0A652YHS7_NOCGL</name>
<protein>
    <submittedName>
        <fullName evidence="1">Uncharacterized protein DUF2637</fullName>
    </submittedName>
</protein>
<evidence type="ECO:0000313" key="1">
    <source>
        <dbReference type="EMBL" id="TYQ00795.1"/>
    </source>
</evidence>